<dbReference type="AlphaFoldDB" id="X1MHG6"/>
<sequence>CKSNELEEEITDIISHDKNLMALSTRKDIDSIINHVVVESKPYAWGAEIDIGIWEIAFSRENEAQEGKEYTFGTEEPITDFRFDLTWSIEGALDTFPPGDYFGSGSYSNFTLPLTRPDGREGIQMPIAGPIGTPDSWGEIRIETVNPPTANSITVKFYLICEHPRSFDDKIVFSASLTCHAEGIGQPKTYSGEAIDEMTYQDRFIGRRKRTFTLDYLEPGDTQARQAAERILAGLRRIRVYYDCEVRGMPHLRLMNTVPLTEPKANLCEKKLQVIKLVDNMQVANYTAEVGLMERKIASAVPWYWETAEHDFIINTQEQLIQTFKFVFDSEITSYKFNHNYSLDATIKWGKLWIIVTHDCHGEGSDENFDLPYSLDINVYSEQFPDVPLRFGTLTINLIEETSTSVEVEYKLAVEDSPIWDWFWPIDWLGTLSIEAQFASQSPGTDPGDAPSDQPHYP</sequence>
<gene>
    <name evidence="2" type="ORF">S06H3_13378</name>
</gene>
<comment type="caution">
    <text evidence="2">The sequence shown here is derived from an EMBL/GenBank/DDBJ whole genome shotgun (WGS) entry which is preliminary data.</text>
</comment>
<feature type="region of interest" description="Disordered" evidence="1">
    <location>
        <begin position="439"/>
        <end position="458"/>
    </location>
</feature>
<dbReference type="EMBL" id="BARV01006530">
    <property type="protein sequence ID" value="GAI14155.1"/>
    <property type="molecule type" value="Genomic_DNA"/>
</dbReference>
<accession>X1MHG6</accession>
<feature type="non-terminal residue" evidence="2">
    <location>
        <position position="458"/>
    </location>
</feature>
<feature type="non-terminal residue" evidence="2">
    <location>
        <position position="1"/>
    </location>
</feature>
<evidence type="ECO:0000256" key="1">
    <source>
        <dbReference type="SAM" id="MobiDB-lite"/>
    </source>
</evidence>
<reference evidence="2" key="1">
    <citation type="journal article" date="2014" name="Front. Microbiol.">
        <title>High frequency of phylogenetically diverse reductive dehalogenase-homologous genes in deep subseafloor sedimentary metagenomes.</title>
        <authorList>
            <person name="Kawai M."/>
            <person name="Futagami T."/>
            <person name="Toyoda A."/>
            <person name="Takaki Y."/>
            <person name="Nishi S."/>
            <person name="Hori S."/>
            <person name="Arai W."/>
            <person name="Tsubouchi T."/>
            <person name="Morono Y."/>
            <person name="Uchiyama I."/>
            <person name="Ito T."/>
            <person name="Fujiyama A."/>
            <person name="Inagaki F."/>
            <person name="Takami H."/>
        </authorList>
    </citation>
    <scope>NUCLEOTIDE SEQUENCE</scope>
    <source>
        <strain evidence="2">Expedition CK06-06</strain>
    </source>
</reference>
<protein>
    <submittedName>
        <fullName evidence="2">Uncharacterized protein</fullName>
    </submittedName>
</protein>
<name>X1MHG6_9ZZZZ</name>
<proteinExistence type="predicted"/>
<evidence type="ECO:0000313" key="2">
    <source>
        <dbReference type="EMBL" id="GAI14155.1"/>
    </source>
</evidence>
<organism evidence="2">
    <name type="scientific">marine sediment metagenome</name>
    <dbReference type="NCBI Taxonomy" id="412755"/>
    <lineage>
        <taxon>unclassified sequences</taxon>
        <taxon>metagenomes</taxon>
        <taxon>ecological metagenomes</taxon>
    </lineage>
</organism>